<proteinExistence type="predicted"/>
<dbReference type="AlphaFoldDB" id="A0A1I2VT13"/>
<reference evidence="2" key="1">
    <citation type="submission" date="2016-10" db="EMBL/GenBank/DDBJ databases">
        <authorList>
            <person name="Varghese N."/>
            <person name="Submissions S."/>
        </authorList>
    </citation>
    <scope>NUCLEOTIDE SEQUENCE [LARGE SCALE GENOMIC DNA]</scope>
    <source>
        <strain evidence="2">DSM 17038</strain>
    </source>
</reference>
<evidence type="ECO:0000313" key="2">
    <source>
        <dbReference type="Proteomes" id="UP000199337"/>
    </source>
</evidence>
<dbReference type="OrthoDB" id="2084854at2"/>
<dbReference type="RefSeq" id="WP_131820774.1">
    <property type="nucleotide sequence ID" value="NZ_FOOX01000012.1"/>
</dbReference>
<dbReference type="Proteomes" id="UP000199337">
    <property type="component" value="Unassembled WGS sequence"/>
</dbReference>
<keyword evidence="2" id="KW-1185">Reference proteome</keyword>
<dbReference type="STRING" id="341036.SAMN05660649_03142"/>
<gene>
    <name evidence="1" type="ORF">SAMN05660649_03142</name>
</gene>
<name>A0A1I2VT13_9FIRM</name>
<protein>
    <submittedName>
        <fullName evidence="1">Uncharacterized protein</fullName>
    </submittedName>
</protein>
<evidence type="ECO:0000313" key="1">
    <source>
        <dbReference type="EMBL" id="SFG92368.1"/>
    </source>
</evidence>
<sequence length="72" mass="8401">MKCPYCKIKFNSLLTLNVHKESCLYKDNPVQVDYEAIPYLELKSMVMSKGMDIKVANKKKTEIIEVLKEMED</sequence>
<accession>A0A1I2VT13</accession>
<organism evidence="1 2">
    <name type="scientific">Desulfotruncus arcticus DSM 17038</name>
    <dbReference type="NCBI Taxonomy" id="1121424"/>
    <lineage>
        <taxon>Bacteria</taxon>
        <taxon>Bacillati</taxon>
        <taxon>Bacillota</taxon>
        <taxon>Clostridia</taxon>
        <taxon>Eubacteriales</taxon>
        <taxon>Desulfallaceae</taxon>
        <taxon>Desulfotruncus</taxon>
    </lineage>
</organism>
<dbReference type="EMBL" id="FOOX01000012">
    <property type="protein sequence ID" value="SFG92368.1"/>
    <property type="molecule type" value="Genomic_DNA"/>
</dbReference>